<name>A0A8J3F3S2_9BURK</name>
<organism evidence="3 4">
    <name type="scientific">Oxalicibacterium solurbis</name>
    <dbReference type="NCBI Taxonomy" id="69280"/>
    <lineage>
        <taxon>Bacteria</taxon>
        <taxon>Pseudomonadati</taxon>
        <taxon>Pseudomonadota</taxon>
        <taxon>Betaproteobacteria</taxon>
        <taxon>Burkholderiales</taxon>
        <taxon>Oxalobacteraceae</taxon>
        <taxon>Oxalicibacterium</taxon>
    </lineage>
</organism>
<dbReference type="SUPFAM" id="SSF47473">
    <property type="entry name" value="EF-hand"/>
    <property type="match status" value="1"/>
</dbReference>
<dbReference type="RefSeq" id="WP_188419814.1">
    <property type="nucleotide sequence ID" value="NZ_BMDP01000001.1"/>
</dbReference>
<protein>
    <recommendedName>
        <fullName evidence="2">EF-hand domain-containing protein</fullName>
    </recommendedName>
</protein>
<reference evidence="3" key="1">
    <citation type="journal article" date="2014" name="Int. J. Syst. Evol. Microbiol.">
        <title>Complete genome sequence of Corynebacterium casei LMG S-19264T (=DSM 44701T), isolated from a smear-ripened cheese.</title>
        <authorList>
            <consortium name="US DOE Joint Genome Institute (JGI-PGF)"/>
            <person name="Walter F."/>
            <person name="Albersmeier A."/>
            <person name="Kalinowski J."/>
            <person name="Ruckert C."/>
        </authorList>
    </citation>
    <scope>NUCLEOTIDE SEQUENCE</scope>
    <source>
        <strain evidence="3">CCM 7664</strain>
    </source>
</reference>
<dbReference type="InterPro" id="IPR018247">
    <property type="entry name" value="EF_Hand_1_Ca_BS"/>
</dbReference>
<reference evidence="3" key="2">
    <citation type="submission" date="2020-09" db="EMBL/GenBank/DDBJ databases">
        <authorList>
            <person name="Sun Q."/>
            <person name="Sedlacek I."/>
        </authorList>
    </citation>
    <scope>NUCLEOTIDE SEQUENCE</scope>
    <source>
        <strain evidence="3">CCM 7664</strain>
    </source>
</reference>
<keyword evidence="1" id="KW-0732">Signal</keyword>
<evidence type="ECO:0000313" key="4">
    <source>
        <dbReference type="Proteomes" id="UP000627205"/>
    </source>
</evidence>
<keyword evidence="4" id="KW-1185">Reference proteome</keyword>
<comment type="caution">
    <text evidence="3">The sequence shown here is derived from an EMBL/GenBank/DDBJ whole genome shotgun (WGS) entry which is preliminary data.</text>
</comment>
<feature type="domain" description="EF-hand" evidence="2">
    <location>
        <begin position="47"/>
        <end position="82"/>
    </location>
</feature>
<dbReference type="PROSITE" id="PS50222">
    <property type="entry name" value="EF_HAND_2"/>
    <property type="match status" value="1"/>
</dbReference>
<dbReference type="InterPro" id="IPR002048">
    <property type="entry name" value="EF_hand_dom"/>
</dbReference>
<evidence type="ECO:0000259" key="2">
    <source>
        <dbReference type="PROSITE" id="PS50222"/>
    </source>
</evidence>
<dbReference type="Proteomes" id="UP000627205">
    <property type="component" value="Unassembled WGS sequence"/>
</dbReference>
<accession>A0A8J3F3S2</accession>
<gene>
    <name evidence="3" type="ORF">GCM10011430_09660</name>
</gene>
<proteinExistence type="predicted"/>
<feature type="chain" id="PRO_5035243297" description="EF-hand domain-containing protein" evidence="1">
    <location>
        <begin position="21"/>
        <end position="86"/>
    </location>
</feature>
<dbReference type="EMBL" id="BMDP01000001">
    <property type="protein sequence ID" value="GGI53792.1"/>
    <property type="molecule type" value="Genomic_DNA"/>
</dbReference>
<dbReference type="PROSITE" id="PS00018">
    <property type="entry name" value="EF_HAND_1"/>
    <property type="match status" value="1"/>
</dbReference>
<dbReference type="AlphaFoldDB" id="A0A8J3F3S2"/>
<evidence type="ECO:0000256" key="1">
    <source>
        <dbReference type="SAM" id="SignalP"/>
    </source>
</evidence>
<dbReference type="InterPro" id="IPR011992">
    <property type="entry name" value="EF-hand-dom_pair"/>
</dbReference>
<evidence type="ECO:0000313" key="3">
    <source>
        <dbReference type="EMBL" id="GGI53792.1"/>
    </source>
</evidence>
<sequence>MNVKLAVLMAILFGAHIAVAQPLRHAVPEKSSTAARQSVTKSQAKAARMDIVVENFERIDANNDGIVTRRELRAYALSMRRHVPMT</sequence>
<dbReference type="GO" id="GO:0005509">
    <property type="term" value="F:calcium ion binding"/>
    <property type="evidence" value="ECO:0007669"/>
    <property type="project" value="InterPro"/>
</dbReference>
<feature type="signal peptide" evidence="1">
    <location>
        <begin position="1"/>
        <end position="20"/>
    </location>
</feature>